<dbReference type="Proteomes" id="UP000271241">
    <property type="component" value="Unassembled WGS sequence"/>
</dbReference>
<sequence length="215" mass="23936">MSDAASESEQQNNVNPEEELRRLVLEQLLNERGSSNPYVVPTHVPVEPEQLHSYRLTRPGASPPTYQARRHAYYSRPQTPKSLYQSPTRRYQSPVHHGGNTATAANWPRNIAARVADSVRTSTPNDAASPDYAATGTTADHWPCAQWGTDWSGCRCCDSVIVILFADGHAKSAEWLTHVNTAAMAAFEEEMTALDKMVDNMHEDDWMFPSADIPL</sequence>
<proteinExistence type="predicted"/>
<dbReference type="AlphaFoldDB" id="A0A4P9XL34"/>
<evidence type="ECO:0000313" key="3">
    <source>
        <dbReference type="EMBL" id="RKP06550.1"/>
    </source>
</evidence>
<keyword evidence="4" id="KW-1185">Reference proteome</keyword>
<accession>A0A4P9XL34</accession>
<name>A0A4P9XL34_9FUNG</name>
<reference evidence="4" key="1">
    <citation type="journal article" date="2018" name="Nat. Microbiol.">
        <title>Leveraging single-cell genomics to expand the fungal tree of life.</title>
        <authorList>
            <person name="Ahrendt S.R."/>
            <person name="Quandt C.A."/>
            <person name="Ciobanu D."/>
            <person name="Clum A."/>
            <person name="Salamov A."/>
            <person name="Andreopoulos B."/>
            <person name="Cheng J.F."/>
            <person name="Woyke T."/>
            <person name="Pelin A."/>
            <person name="Henrissat B."/>
            <person name="Reynolds N.K."/>
            <person name="Benny G.L."/>
            <person name="Smith M.E."/>
            <person name="James T.Y."/>
            <person name="Grigoriev I.V."/>
        </authorList>
    </citation>
    <scope>NUCLEOTIDE SEQUENCE [LARGE SCALE GENOMIC DNA]</scope>
    <source>
        <strain evidence="4">RSA 1356</strain>
    </source>
</reference>
<dbReference type="EMBL" id="KZ992861">
    <property type="protein sequence ID" value="RKP06550.1"/>
    <property type="molecule type" value="Genomic_DNA"/>
</dbReference>
<evidence type="ECO:0000313" key="2">
    <source>
        <dbReference type="EMBL" id="RKP06547.1"/>
    </source>
</evidence>
<dbReference type="EMBL" id="KZ992861">
    <property type="protein sequence ID" value="RKP06547.1"/>
    <property type="molecule type" value="Genomic_DNA"/>
</dbReference>
<evidence type="ECO:0000313" key="4">
    <source>
        <dbReference type="Proteomes" id="UP000271241"/>
    </source>
</evidence>
<evidence type="ECO:0000256" key="1">
    <source>
        <dbReference type="SAM" id="MobiDB-lite"/>
    </source>
</evidence>
<reference evidence="2" key="2">
    <citation type="submission" date="2018-07" db="EMBL/GenBank/DDBJ databases">
        <title>Leveraging single-cell genomics to expand the Fungal Tree of Life.</title>
        <authorList>
            <consortium name="DOE Joint Genome Institute"/>
            <person name="Ahrendt S.R."/>
            <person name="Quandt C.A."/>
            <person name="Ciobanu D."/>
            <person name="Clum A."/>
            <person name="Salamov A."/>
            <person name="Andreopoulos B."/>
            <person name="Cheng J.-F."/>
            <person name="Woyke T."/>
            <person name="Pelin A."/>
            <person name="Henrissat B."/>
            <person name="Reynolds N."/>
            <person name="Benny G.L."/>
            <person name="Smith M.E."/>
            <person name="James T.Y."/>
            <person name="Grigoriev I.V."/>
        </authorList>
    </citation>
    <scope>NUCLEOTIDE SEQUENCE</scope>
    <source>
        <strain evidence="2">RSA 1356</strain>
    </source>
</reference>
<protein>
    <submittedName>
        <fullName evidence="2">Uncharacterized protein</fullName>
    </submittedName>
</protein>
<feature type="region of interest" description="Disordered" evidence="1">
    <location>
        <begin position="74"/>
        <end position="103"/>
    </location>
</feature>
<gene>
    <name evidence="2" type="ORF">THASP1DRAFT_25152</name>
    <name evidence="3" type="ORF">THASP1DRAFT_25155</name>
</gene>
<organism evidence="2 4">
    <name type="scientific">Thamnocephalis sphaerospora</name>
    <dbReference type="NCBI Taxonomy" id="78915"/>
    <lineage>
        <taxon>Eukaryota</taxon>
        <taxon>Fungi</taxon>
        <taxon>Fungi incertae sedis</taxon>
        <taxon>Zoopagomycota</taxon>
        <taxon>Zoopagomycotina</taxon>
        <taxon>Zoopagomycetes</taxon>
        <taxon>Zoopagales</taxon>
        <taxon>Sigmoideomycetaceae</taxon>
        <taxon>Thamnocephalis</taxon>
    </lineage>
</organism>
<feature type="compositionally biased region" description="Polar residues" evidence="1">
    <location>
        <begin position="76"/>
        <end position="91"/>
    </location>
</feature>